<evidence type="ECO:0000256" key="7">
    <source>
        <dbReference type="ARBA" id="ARBA00023136"/>
    </source>
</evidence>
<keyword evidence="6 8" id="KW-1133">Transmembrane helix</keyword>
<evidence type="ECO:0000256" key="1">
    <source>
        <dbReference type="ARBA" id="ARBA00004651"/>
    </source>
</evidence>
<keyword evidence="3" id="KW-0813">Transport</keyword>
<name>A0ABV5ZFW6_9GAMM</name>
<evidence type="ECO:0000256" key="6">
    <source>
        <dbReference type="ARBA" id="ARBA00022989"/>
    </source>
</evidence>
<comment type="caution">
    <text evidence="10">The sequence shown here is derived from an EMBL/GenBank/DDBJ whole genome shotgun (WGS) entry which is preliminary data.</text>
</comment>
<dbReference type="InterPro" id="IPR037185">
    <property type="entry name" value="EmrE-like"/>
</dbReference>
<dbReference type="SUPFAM" id="SSF103481">
    <property type="entry name" value="Multidrug resistance efflux transporter EmrE"/>
    <property type="match status" value="2"/>
</dbReference>
<evidence type="ECO:0000313" key="10">
    <source>
        <dbReference type="EMBL" id="MFB9887056.1"/>
    </source>
</evidence>
<keyword evidence="11" id="KW-1185">Reference proteome</keyword>
<feature type="transmembrane region" description="Helical" evidence="8">
    <location>
        <begin position="241"/>
        <end position="260"/>
    </location>
</feature>
<evidence type="ECO:0000256" key="5">
    <source>
        <dbReference type="ARBA" id="ARBA00022692"/>
    </source>
</evidence>
<feature type="transmembrane region" description="Helical" evidence="8">
    <location>
        <begin position="178"/>
        <end position="198"/>
    </location>
</feature>
<evidence type="ECO:0000256" key="3">
    <source>
        <dbReference type="ARBA" id="ARBA00022448"/>
    </source>
</evidence>
<feature type="transmembrane region" description="Helical" evidence="8">
    <location>
        <begin position="73"/>
        <end position="91"/>
    </location>
</feature>
<protein>
    <submittedName>
        <fullName evidence="10">EamA family transporter RarD</fullName>
    </submittedName>
</protein>
<evidence type="ECO:0000313" key="11">
    <source>
        <dbReference type="Proteomes" id="UP001589628"/>
    </source>
</evidence>
<dbReference type="Proteomes" id="UP001589628">
    <property type="component" value="Unassembled WGS sequence"/>
</dbReference>
<feature type="transmembrane region" description="Helical" evidence="8">
    <location>
        <begin position="272"/>
        <end position="290"/>
    </location>
</feature>
<dbReference type="PANTHER" id="PTHR22911:SF137">
    <property type="entry name" value="SOLUTE CARRIER FAMILY 35 MEMBER G2-RELATED"/>
    <property type="match status" value="1"/>
</dbReference>
<feature type="transmembrane region" description="Helical" evidence="8">
    <location>
        <begin position="127"/>
        <end position="144"/>
    </location>
</feature>
<feature type="transmembrane region" description="Helical" evidence="8">
    <location>
        <begin position="103"/>
        <end position="120"/>
    </location>
</feature>
<evidence type="ECO:0000256" key="8">
    <source>
        <dbReference type="SAM" id="Phobius"/>
    </source>
</evidence>
<evidence type="ECO:0000256" key="4">
    <source>
        <dbReference type="ARBA" id="ARBA00022475"/>
    </source>
</evidence>
<dbReference type="NCBIfam" id="TIGR00688">
    <property type="entry name" value="rarD"/>
    <property type="match status" value="1"/>
</dbReference>
<proteinExistence type="inferred from homology"/>
<feature type="domain" description="EamA" evidence="9">
    <location>
        <begin position="8"/>
        <end position="139"/>
    </location>
</feature>
<feature type="transmembrane region" description="Helical" evidence="8">
    <location>
        <begin position="42"/>
        <end position="61"/>
    </location>
</feature>
<keyword evidence="4" id="KW-1003">Cell membrane</keyword>
<feature type="transmembrane region" description="Helical" evidence="8">
    <location>
        <begin position="9"/>
        <end position="30"/>
    </location>
</feature>
<keyword evidence="5 8" id="KW-0812">Transmembrane</keyword>
<gene>
    <name evidence="10" type="primary">rarD</name>
    <name evidence="10" type="ORF">ACFFLH_11590</name>
</gene>
<reference evidence="10 11" key="1">
    <citation type="submission" date="2024-09" db="EMBL/GenBank/DDBJ databases">
        <authorList>
            <person name="Sun Q."/>
            <person name="Mori K."/>
        </authorList>
    </citation>
    <scope>NUCLEOTIDE SEQUENCE [LARGE SCALE GENOMIC DNA]</scope>
    <source>
        <strain evidence="10 11">ATCC 51285</strain>
    </source>
</reference>
<dbReference type="InterPro" id="IPR000620">
    <property type="entry name" value="EamA_dom"/>
</dbReference>
<evidence type="ECO:0000256" key="2">
    <source>
        <dbReference type="ARBA" id="ARBA00007362"/>
    </source>
</evidence>
<keyword evidence="7 8" id="KW-0472">Membrane</keyword>
<comment type="similarity">
    <text evidence="2">Belongs to the EamA transporter family.</text>
</comment>
<accession>A0ABV5ZFW6</accession>
<sequence>MDKDYRDGTFFALAAFGFWGLVPIFFKQLASVGPWEILADRVFWSFILLMLWLAVKSQWLEIKAALTDPKQRLLLFCSACVIAANWVIFIWAVNAGRILETSLGYYINPLLNIVLGMVFFQERLRPLQWLAVALAVIGVSYQVIELGHLPWVSLALAFSFGIYGLLRKKTTVSAVAGLSVETLLLSPLALLYLAWLGWRGDWGFSDTDHWLNFLLISTGLVTTLPLLWFTAAARRLPLSTLGFWQYLGPTLSMLIAVWVYEETFGPARQVTFIIIWIALAIFTLDSWRYASQQRRIRRQQLAALSAEG</sequence>
<feature type="transmembrane region" description="Helical" evidence="8">
    <location>
        <begin position="150"/>
        <end position="166"/>
    </location>
</feature>
<dbReference type="EMBL" id="JBHLZN010000003">
    <property type="protein sequence ID" value="MFB9887056.1"/>
    <property type="molecule type" value="Genomic_DNA"/>
</dbReference>
<dbReference type="Pfam" id="PF00892">
    <property type="entry name" value="EamA"/>
    <property type="match status" value="1"/>
</dbReference>
<dbReference type="InterPro" id="IPR004626">
    <property type="entry name" value="RarD"/>
</dbReference>
<comment type="subcellular location">
    <subcellularLocation>
        <location evidence="1">Cell membrane</location>
        <topology evidence="1">Multi-pass membrane protein</topology>
    </subcellularLocation>
</comment>
<dbReference type="RefSeq" id="WP_027312132.1">
    <property type="nucleotide sequence ID" value="NZ_JBHLZN010000003.1"/>
</dbReference>
<organism evidence="10 11">
    <name type="scientific">Balneatrix alpica</name>
    <dbReference type="NCBI Taxonomy" id="75684"/>
    <lineage>
        <taxon>Bacteria</taxon>
        <taxon>Pseudomonadati</taxon>
        <taxon>Pseudomonadota</taxon>
        <taxon>Gammaproteobacteria</taxon>
        <taxon>Oceanospirillales</taxon>
        <taxon>Balneatrichaceae</taxon>
        <taxon>Balneatrix</taxon>
    </lineage>
</organism>
<dbReference type="PANTHER" id="PTHR22911">
    <property type="entry name" value="ACYL-MALONYL CONDENSING ENZYME-RELATED"/>
    <property type="match status" value="1"/>
</dbReference>
<feature type="transmembrane region" description="Helical" evidence="8">
    <location>
        <begin position="210"/>
        <end position="229"/>
    </location>
</feature>
<evidence type="ECO:0000259" key="9">
    <source>
        <dbReference type="Pfam" id="PF00892"/>
    </source>
</evidence>